<reference evidence="3 4" key="1">
    <citation type="submission" date="2016-09" db="EMBL/GenBank/DDBJ databases">
        <title>The complete genome sequences of Rhizobium gallicum, symbiovars gallicum and phaseoli, symbionts associated to common bean (Phaseolus vulgaris).</title>
        <authorList>
            <person name="Bustos P."/>
            <person name="Santamaria R.I."/>
            <person name="Perez-Carrascal O.M."/>
            <person name="Juarez S."/>
            <person name="Lozano L."/>
            <person name="Martinez-Flores I."/>
            <person name="Martinez-Romero E."/>
            <person name="Cevallos M."/>
            <person name="Romero D."/>
            <person name="Davila G."/>
            <person name="Gonzalez V."/>
        </authorList>
    </citation>
    <scope>NUCLEOTIDE SEQUENCE [LARGE SCALE GENOMIC DNA]</scope>
    <source>
        <strain evidence="3 4">IE4872</strain>
        <plasmid evidence="4">prgalie4872c</plasmid>
    </source>
</reference>
<dbReference type="EMBL" id="CP017104">
    <property type="protein sequence ID" value="APO70071.1"/>
    <property type="molecule type" value="Genomic_DNA"/>
</dbReference>
<dbReference type="SMART" id="SM00382">
    <property type="entry name" value="AAA"/>
    <property type="match status" value="1"/>
</dbReference>
<feature type="compositionally biased region" description="Basic and acidic residues" evidence="1">
    <location>
        <begin position="137"/>
        <end position="146"/>
    </location>
</feature>
<evidence type="ECO:0000259" key="2">
    <source>
        <dbReference type="SMART" id="SM00382"/>
    </source>
</evidence>
<dbReference type="InterPro" id="IPR027417">
    <property type="entry name" value="P-loop_NTPase"/>
</dbReference>
<feature type="region of interest" description="Disordered" evidence="1">
    <location>
        <begin position="130"/>
        <end position="149"/>
    </location>
</feature>
<geneLocation type="plasmid" evidence="4">
    <name>prgalie4872c</name>
</geneLocation>
<dbReference type="GO" id="GO:0016887">
    <property type="term" value="F:ATP hydrolysis activity"/>
    <property type="evidence" value="ECO:0007669"/>
    <property type="project" value="InterPro"/>
</dbReference>
<evidence type="ECO:0000256" key="1">
    <source>
        <dbReference type="SAM" id="MobiDB-lite"/>
    </source>
</evidence>
<keyword evidence="3" id="KW-0614">Plasmid</keyword>
<proteinExistence type="predicted"/>
<evidence type="ECO:0000313" key="3">
    <source>
        <dbReference type="EMBL" id="APO70071.1"/>
    </source>
</evidence>
<dbReference type="InterPro" id="IPR003593">
    <property type="entry name" value="AAA+_ATPase"/>
</dbReference>
<organism evidence="3 4">
    <name type="scientific">Rhizobium gallicum</name>
    <dbReference type="NCBI Taxonomy" id="56730"/>
    <lineage>
        <taxon>Bacteria</taxon>
        <taxon>Pseudomonadati</taxon>
        <taxon>Pseudomonadota</taxon>
        <taxon>Alphaproteobacteria</taxon>
        <taxon>Hyphomicrobiales</taxon>
        <taxon>Rhizobiaceae</taxon>
        <taxon>Rhizobium/Agrobacterium group</taxon>
        <taxon>Rhizobium</taxon>
    </lineage>
</organism>
<gene>
    <name evidence="3" type="ORF">IE4872_PC00038</name>
</gene>
<feature type="domain" description="AAA+ ATPase" evidence="2">
    <location>
        <begin position="289"/>
        <end position="463"/>
    </location>
</feature>
<dbReference type="OrthoDB" id="8430782at2"/>
<name>A0A1L5NQ89_9HYPH</name>
<evidence type="ECO:0000313" key="4">
    <source>
        <dbReference type="Proteomes" id="UP000184749"/>
    </source>
</evidence>
<accession>A0A1L5NQ89</accession>
<dbReference type="Pfam" id="PF13191">
    <property type="entry name" value="AAA_16"/>
    <property type="match status" value="1"/>
</dbReference>
<dbReference type="SUPFAM" id="SSF52540">
    <property type="entry name" value="P-loop containing nucleoside triphosphate hydrolases"/>
    <property type="match status" value="1"/>
</dbReference>
<sequence>MELDPSQSVSHRPADGERRAVRNLTAQYLVAATLIYEAIQAGELAWVRLVDPEAGRLDDVIIGRPGRIDAYQIKWSEYRQSVTFNHLVTPSRVSGKPYPAPFQLMADGWKNLKALYPEMAVHAHYLMHDAPSSSDSPGERTGDDQPGHLQSFLRNAFPGRATWFTPGDTIYAAWSNKIDQIKRATRLSGQELAEFVADCELDLGFDLGPSRWEPQARADVEDLAQLLLLKVSKSSGGAVELRIDTILTELNWRDRYDLRFKHDFPIDERLYRPIEPTVQALEKAFAQFDRGYLALVGPPGSGKSTTLTHILRYRKGVRLVRYYAFVRDDPQLGRGEAFSFLHDLCVQLEAMGLGRTRRRNPYPDTLDGLRERLTALLRDLGNETSKTRGRAIILVDGLDHIDREQNPTRSLMEELPAPSALPNGVLIVLGTQPVGLKAPTAALRPINAQLEEAGRKISMEPLSRSSIYEIAQAALPLSRLRPGDEDIIAAASAGHPLSLAYLLKRLANAFDDDAARALLDAGLDFGGDIALEYEAYWDSLASDPEVRDVLGLIARIRGAIDIPTIKQLASVEAVHRFANTAIHLFRQLTPSGWAFFHNSFRQFVLGKTIVDAFGIADPSANIGFHRRLATIAAQPTSAQALKWQELYHLEQASEPFALLERAQQQLFRQQFLAGRPISEISEDVERALKAAAETNTGAAIARLLLIESELVDRHDALSQTEFTSTLLELADPAELAGRFFVSDELLVSDDLALQWSVRLSETRSDGLGLKLFEAAEPMEALAGAERVGGSHGRNLDDWARAAWRFRPLDRLVAAIDNIRGEARFRPGKDEADDPKADETAQIELLTQLGIGIQDARSEAAYAELTTLLGQSAIGRKVLLRLAFRSARLFVDGISTVGDPISAMRAVLEALPPGQQSVQEAATLADILSQIPALSDRAEDYLKLCPSPLTVRELRDPGSHAFGPVEPLFRQARAMAARGRALEPTTIPFLLKDRDEGLVLFQRLVVVVATFWGEAIAGRPVSSSAFLRRVAPVITFRRRDSRETFNWHNWYIITHALNVLYQNLLSAAEAHGRSVFDAVISAFESEWSRAVPPGHMSWPATSRRQVVMSAYRIDRDVARTVRHLDEIETSIDASWELEERLTELCSLARNWIEIGDTKRARAVLDTALSQSFGVYYDKDYQIQHWCGWVARLARSEAEPGLVEQATTTVLRLLPQLRDMNRGRGTSDATFELIGALADRSPQSGLKAAEWLIDEGSGDRSTILSALLAAELRSRDDWRVATGLVAAARLLLPFSSYDTAFGEALTATVASAASSTPLVAQAIRMLRVSAQTVAISGNAYGDILDGVDREDKEDDCDRRKSTPPSLKMPNGVVLDQDRVQSLADDAKEFAKILSRAVSTGGLDWSPIVRALFAKGGGPSVREAANLVLQQTLTSPSLEVLVHAANAAGEVEIADAAITRLIENGRPYGWARFHDGGSRYAVSRALRIAYPTDGRARALKLFVADYTGHGLRAREQIGYLDELLGEFLDELPLPELWRDIEEHVTQLVDWKSSSYRPPSLDLKPRAHDYDISVRLLTRDIDQPALPLAWQARHGLLDVFELGDRSGAARAALSKAIADDYQAQTAGLSILECLAVSNPAIAIRYVEDLNDLAWQGSSVIRYAAQNVLQQLELEIPSAPAKVPLPAFYRLHFPETPKPEISLSGDVTPPGEPLPDTEDPFDLTRMYHHVLKRLASDAELSFDNLVRRMAQLMRIVAPPETWSAKIEREIYRHNERIGLKLTYRRPRSLVAQHAFGLLVSELCDAEVVEWIPTYVREILVVADPPGNLVNILPRPDWLYIPAAEELGKYPSDEWMAAVAEALPTAYHTPAGDVVLAELTRIARQDNDRSEESRLSVIGHRALKFDDDSEPSVHDFWHKERYFARDYPTLWRLQPVPVTAIAGGSIMSDARFLALNPSVAFLLGWRLSATGLFRWENADGEMMAESMRWAQGNIEAHDTGYQNRAAEGWLVLATPAGWEAMRQVITDSVRHRRAARMTGYKRSGDRDISTAADHIPI</sequence>
<dbReference type="RefSeq" id="WP_074070668.1">
    <property type="nucleotide sequence ID" value="NZ_CP017104.1"/>
</dbReference>
<dbReference type="Proteomes" id="UP000184749">
    <property type="component" value="Plasmid pRgalIE4872c"/>
</dbReference>
<protein>
    <submittedName>
        <fullName evidence="3">AAA ATPase domain-containing protein</fullName>
    </submittedName>
</protein>
<dbReference type="Gene3D" id="3.40.50.300">
    <property type="entry name" value="P-loop containing nucleotide triphosphate hydrolases"/>
    <property type="match status" value="1"/>
</dbReference>
<dbReference type="InterPro" id="IPR041664">
    <property type="entry name" value="AAA_16"/>
</dbReference>